<dbReference type="Gene3D" id="3.40.605.10">
    <property type="entry name" value="Aldehyde Dehydrogenase, Chain A, domain 1"/>
    <property type="match status" value="1"/>
</dbReference>
<reference evidence="4 5" key="1">
    <citation type="journal article" date="2014" name="Nature">
        <title>An environmental bacterial taxon with a large and distinct metabolic repertoire.</title>
        <authorList>
            <person name="Wilson M.C."/>
            <person name="Mori T."/>
            <person name="Ruckert C."/>
            <person name="Uria A.R."/>
            <person name="Helf M.J."/>
            <person name="Takada K."/>
            <person name="Gernert C."/>
            <person name="Steffens U.A."/>
            <person name="Heycke N."/>
            <person name="Schmitt S."/>
            <person name="Rinke C."/>
            <person name="Helfrich E.J."/>
            <person name="Brachmann A.O."/>
            <person name="Gurgui C."/>
            <person name="Wakimoto T."/>
            <person name="Kracht M."/>
            <person name="Crusemann M."/>
            <person name="Hentschel U."/>
            <person name="Abe I."/>
            <person name="Matsunaga S."/>
            <person name="Kalinowski J."/>
            <person name="Takeyama H."/>
            <person name="Piel J."/>
        </authorList>
    </citation>
    <scope>NUCLEOTIDE SEQUENCE [LARGE SCALE GENOMIC DNA]</scope>
    <source>
        <strain evidence="5">TSY2</strain>
    </source>
</reference>
<dbReference type="AlphaFoldDB" id="W4L1U4"/>
<dbReference type="InterPro" id="IPR016162">
    <property type="entry name" value="Ald_DH_N"/>
</dbReference>
<dbReference type="SUPFAM" id="SSF53720">
    <property type="entry name" value="ALDH-like"/>
    <property type="match status" value="1"/>
</dbReference>
<feature type="transmembrane region" description="Helical" evidence="2">
    <location>
        <begin position="18"/>
        <end position="40"/>
    </location>
</feature>
<dbReference type="InterPro" id="IPR016161">
    <property type="entry name" value="Ald_DH/histidinol_DH"/>
</dbReference>
<evidence type="ECO:0000259" key="3">
    <source>
        <dbReference type="Pfam" id="PF00171"/>
    </source>
</evidence>
<dbReference type="InterPro" id="IPR015590">
    <property type="entry name" value="Aldehyde_DH_dom"/>
</dbReference>
<accession>W4L1U4</accession>
<sequence length="58" mass="6791">MCMWCVGWAQLMEEEMKGWGPIGVVCAIVPWNFPLMLLTWKVRSERDLLHPPLPLHLM</sequence>
<evidence type="ECO:0000256" key="1">
    <source>
        <dbReference type="ARBA" id="ARBA00023002"/>
    </source>
</evidence>
<dbReference type="HOGENOM" id="CLU_2970835_0_0_7"/>
<proteinExistence type="predicted"/>
<keyword evidence="1" id="KW-0560">Oxidoreductase</keyword>
<keyword evidence="2" id="KW-1133">Transmembrane helix</keyword>
<dbReference type="EMBL" id="AZHX01003176">
    <property type="protein sequence ID" value="ETW92002.1"/>
    <property type="molecule type" value="Genomic_DNA"/>
</dbReference>
<evidence type="ECO:0000313" key="4">
    <source>
        <dbReference type="EMBL" id="ETW92002.1"/>
    </source>
</evidence>
<dbReference type="Pfam" id="PF00171">
    <property type="entry name" value="Aldedh"/>
    <property type="match status" value="1"/>
</dbReference>
<keyword evidence="2" id="KW-0472">Membrane</keyword>
<feature type="domain" description="Aldehyde dehydrogenase" evidence="3">
    <location>
        <begin position="19"/>
        <end position="42"/>
    </location>
</feature>
<organism evidence="4 5">
    <name type="scientific">Candidatus Entotheonella gemina</name>
    <dbReference type="NCBI Taxonomy" id="1429439"/>
    <lineage>
        <taxon>Bacteria</taxon>
        <taxon>Pseudomonadati</taxon>
        <taxon>Nitrospinota/Tectimicrobiota group</taxon>
        <taxon>Candidatus Tectimicrobiota</taxon>
        <taxon>Candidatus Entotheonellia</taxon>
        <taxon>Candidatus Entotheonellales</taxon>
        <taxon>Candidatus Entotheonellaceae</taxon>
        <taxon>Candidatus Entotheonella</taxon>
    </lineage>
</organism>
<comment type="caution">
    <text evidence="4">The sequence shown here is derived from an EMBL/GenBank/DDBJ whole genome shotgun (WGS) entry which is preliminary data.</text>
</comment>
<dbReference type="GO" id="GO:0016491">
    <property type="term" value="F:oxidoreductase activity"/>
    <property type="evidence" value="ECO:0007669"/>
    <property type="project" value="UniProtKB-KW"/>
</dbReference>
<keyword evidence="5" id="KW-1185">Reference proteome</keyword>
<gene>
    <name evidence="4" type="ORF">ETSY2_54950</name>
</gene>
<evidence type="ECO:0000313" key="5">
    <source>
        <dbReference type="Proteomes" id="UP000019140"/>
    </source>
</evidence>
<evidence type="ECO:0000256" key="2">
    <source>
        <dbReference type="SAM" id="Phobius"/>
    </source>
</evidence>
<dbReference type="Proteomes" id="UP000019140">
    <property type="component" value="Unassembled WGS sequence"/>
</dbReference>
<keyword evidence="2" id="KW-0812">Transmembrane</keyword>
<name>W4L1U4_9BACT</name>
<protein>
    <recommendedName>
        <fullName evidence="3">Aldehyde dehydrogenase domain-containing protein</fullName>
    </recommendedName>
</protein>